<dbReference type="GO" id="GO:0008233">
    <property type="term" value="F:peptidase activity"/>
    <property type="evidence" value="ECO:0007669"/>
    <property type="project" value="UniProtKB-KW"/>
</dbReference>
<keyword evidence="6 8" id="KW-1133">Transmembrane helix</keyword>
<keyword evidence="1" id="KW-1003">Cell membrane</keyword>
<evidence type="ECO:0000256" key="1">
    <source>
        <dbReference type="ARBA" id="ARBA00022475"/>
    </source>
</evidence>
<dbReference type="InterPro" id="IPR006741">
    <property type="entry name" value="AgrB"/>
</dbReference>
<feature type="transmembrane region" description="Helical" evidence="8">
    <location>
        <begin position="151"/>
        <end position="171"/>
    </location>
</feature>
<sequence length="182" mass="21058">MINLISKRITDSILTNISVLKNDQEVLQYSVTIMIEKIIVTFFVGIIVFFSKLYIEGLGLYLGLVYFRNKHDGIHFKNFSICMLFSVLLFTSGIILTTILSNSILNYTCMLISSVYCFEFYLEKRHSLFFTTIVVIVMSLLLLNFNYSLSIFNSVFLGMTFSLLLSKFPFINSLKQYMTTRD</sequence>
<accession>A0AAN2WHR7</accession>
<evidence type="ECO:0000256" key="2">
    <source>
        <dbReference type="ARBA" id="ARBA00022654"/>
    </source>
</evidence>
<feature type="transmembrane region" description="Helical" evidence="8">
    <location>
        <begin position="79"/>
        <end position="98"/>
    </location>
</feature>
<dbReference type="GO" id="GO:0009372">
    <property type="term" value="P:quorum sensing"/>
    <property type="evidence" value="ECO:0007669"/>
    <property type="project" value="UniProtKB-KW"/>
</dbReference>
<protein>
    <submittedName>
        <fullName evidence="9">Uncharacterized protein</fullName>
    </submittedName>
</protein>
<evidence type="ECO:0000256" key="8">
    <source>
        <dbReference type="SAM" id="Phobius"/>
    </source>
</evidence>
<evidence type="ECO:0000256" key="7">
    <source>
        <dbReference type="ARBA" id="ARBA00023136"/>
    </source>
</evidence>
<keyword evidence="3" id="KW-0645">Protease</keyword>
<evidence type="ECO:0000256" key="5">
    <source>
        <dbReference type="ARBA" id="ARBA00022801"/>
    </source>
</evidence>
<evidence type="ECO:0000256" key="4">
    <source>
        <dbReference type="ARBA" id="ARBA00022692"/>
    </source>
</evidence>
<gene>
    <name evidence="9" type="ORF">Y261_07300</name>
</gene>
<feature type="transmembrane region" description="Helical" evidence="8">
    <location>
        <begin position="128"/>
        <end position="145"/>
    </location>
</feature>
<keyword evidence="7 8" id="KW-0472">Membrane</keyword>
<dbReference type="GO" id="GO:0006508">
    <property type="term" value="P:proteolysis"/>
    <property type="evidence" value="ECO:0007669"/>
    <property type="project" value="UniProtKB-KW"/>
</dbReference>
<keyword evidence="2" id="KW-0673">Quorum sensing</keyword>
<name>A0AAN2WHR7_LISMN</name>
<feature type="transmembrane region" description="Helical" evidence="8">
    <location>
        <begin position="38"/>
        <end position="67"/>
    </location>
</feature>
<dbReference type="Proteomes" id="UP000336166">
    <property type="component" value="Unassembled WGS sequence"/>
</dbReference>
<dbReference type="AlphaFoldDB" id="A0AAN2WHR7"/>
<proteinExistence type="predicted"/>
<evidence type="ECO:0000313" key="9">
    <source>
        <dbReference type="EMBL" id="EAE2354146.1"/>
    </source>
</evidence>
<evidence type="ECO:0000256" key="6">
    <source>
        <dbReference type="ARBA" id="ARBA00022989"/>
    </source>
</evidence>
<reference evidence="9 10" key="1">
    <citation type="submission" date="2018-06" db="EMBL/GenBank/DDBJ databases">
        <authorList>
            <consortium name="PulseNet: The National Subtyping Network for Foodborne Disease Surveillance"/>
            <person name="Tarr C.L."/>
            <person name="Trees E."/>
            <person name="Katz L.S."/>
            <person name="Carleton-Romer H.A."/>
            <person name="Stroika S."/>
            <person name="Kucerova Z."/>
            <person name="Roache K.F."/>
            <person name="Sabol A.L."/>
            <person name="Besser J."/>
            <person name="Gerner-Smidt P."/>
        </authorList>
    </citation>
    <scope>NUCLEOTIDE SEQUENCE [LARGE SCALE GENOMIC DNA]</scope>
    <source>
        <strain evidence="9 10">PNUSAL000134</strain>
    </source>
</reference>
<organism evidence="9 10">
    <name type="scientific">Listeria monocytogenes</name>
    <dbReference type="NCBI Taxonomy" id="1639"/>
    <lineage>
        <taxon>Bacteria</taxon>
        <taxon>Bacillati</taxon>
        <taxon>Bacillota</taxon>
        <taxon>Bacilli</taxon>
        <taxon>Bacillales</taxon>
        <taxon>Listeriaceae</taxon>
        <taxon>Listeria</taxon>
    </lineage>
</organism>
<dbReference type="GO" id="GO:0016020">
    <property type="term" value="C:membrane"/>
    <property type="evidence" value="ECO:0007669"/>
    <property type="project" value="InterPro"/>
</dbReference>
<dbReference type="Pfam" id="PF04647">
    <property type="entry name" value="AgrB"/>
    <property type="match status" value="1"/>
</dbReference>
<dbReference type="EMBL" id="AAAREG010000004">
    <property type="protein sequence ID" value="EAE2354146.1"/>
    <property type="molecule type" value="Genomic_DNA"/>
</dbReference>
<evidence type="ECO:0000256" key="3">
    <source>
        <dbReference type="ARBA" id="ARBA00022670"/>
    </source>
</evidence>
<evidence type="ECO:0000313" key="10">
    <source>
        <dbReference type="Proteomes" id="UP000336166"/>
    </source>
</evidence>
<keyword evidence="5" id="KW-0378">Hydrolase</keyword>
<comment type="caution">
    <text evidence="9">The sequence shown here is derived from an EMBL/GenBank/DDBJ whole genome shotgun (WGS) entry which is preliminary data.</text>
</comment>
<keyword evidence="4 8" id="KW-0812">Transmembrane</keyword>